<dbReference type="PROSITE" id="PS01096">
    <property type="entry name" value="PPIC_PPIASE_1"/>
    <property type="match status" value="1"/>
</dbReference>
<keyword evidence="2 5" id="KW-0413">Isomerase</keyword>
<dbReference type="OrthoDB" id="14196at2"/>
<dbReference type="InterPro" id="IPR050245">
    <property type="entry name" value="PrsA_foldase"/>
</dbReference>
<protein>
    <submittedName>
        <fullName evidence="5">Peptidylprolyl isomerase</fullName>
    </submittedName>
</protein>
<evidence type="ECO:0000256" key="3">
    <source>
        <dbReference type="SAM" id="SignalP"/>
    </source>
</evidence>
<feature type="signal peptide" evidence="3">
    <location>
        <begin position="1"/>
        <end position="25"/>
    </location>
</feature>
<accession>A0A101J7D7</accession>
<dbReference type="InterPro" id="IPR027304">
    <property type="entry name" value="Trigger_fact/SurA_dom_sf"/>
</dbReference>
<keyword evidence="1" id="KW-0574">Periplasm</keyword>
<dbReference type="GO" id="GO:0003755">
    <property type="term" value="F:peptidyl-prolyl cis-trans isomerase activity"/>
    <property type="evidence" value="ECO:0007669"/>
    <property type="project" value="UniProtKB-KW"/>
</dbReference>
<reference evidence="5 6" key="1">
    <citation type="submission" date="2015-10" db="EMBL/GenBank/DDBJ databases">
        <title>Draft Genome Sequence of Chlorobium limicola strain Frasassi Growing under Artificial Lighting in the Frasassi Cave System.</title>
        <authorList>
            <person name="Mansor M."/>
            <person name="Macalady J."/>
        </authorList>
    </citation>
    <scope>NUCLEOTIDE SEQUENCE [LARGE SCALE GENOMIC DNA]</scope>
    <source>
        <strain evidence="5 6">Frasassi</strain>
    </source>
</reference>
<dbReference type="InterPro" id="IPR015391">
    <property type="entry name" value="SurA_N"/>
</dbReference>
<evidence type="ECO:0000313" key="6">
    <source>
        <dbReference type="Proteomes" id="UP000053937"/>
    </source>
</evidence>
<dbReference type="InterPro" id="IPR000297">
    <property type="entry name" value="PPIase_PpiC"/>
</dbReference>
<dbReference type="PANTHER" id="PTHR47245:SF2">
    <property type="entry name" value="PEPTIDYL-PROLYL CIS-TRANS ISOMERASE HP_0175-RELATED"/>
    <property type="match status" value="1"/>
</dbReference>
<name>A0A101J7D7_CHLLI</name>
<feature type="domain" description="PpiC" evidence="4">
    <location>
        <begin position="174"/>
        <end position="274"/>
    </location>
</feature>
<comment type="caution">
    <text evidence="5">The sequence shown here is derived from an EMBL/GenBank/DDBJ whole genome shotgun (WGS) entry which is preliminary data.</text>
</comment>
<keyword evidence="2" id="KW-0697">Rotamase</keyword>
<evidence type="ECO:0000259" key="4">
    <source>
        <dbReference type="PROSITE" id="PS50198"/>
    </source>
</evidence>
<dbReference type="InterPro" id="IPR046357">
    <property type="entry name" value="PPIase_dom_sf"/>
</dbReference>
<dbReference type="PROSITE" id="PS50198">
    <property type="entry name" value="PPIC_PPIASE_2"/>
    <property type="match status" value="2"/>
</dbReference>
<dbReference type="Gene3D" id="3.10.50.40">
    <property type="match status" value="2"/>
</dbReference>
<dbReference type="EMBL" id="LMBR01000205">
    <property type="protein sequence ID" value="KUL21604.1"/>
    <property type="molecule type" value="Genomic_DNA"/>
</dbReference>
<keyword evidence="3" id="KW-0732">Signal</keyword>
<dbReference type="AlphaFoldDB" id="A0A101J7D7"/>
<keyword evidence="6" id="KW-1185">Reference proteome</keyword>
<sequence length="437" mass="48115">MKKVMTTVCALILLCMPFISGTAAAAIADRIVAVIGNEVVLQSELDERVLMTHMQYPESKGDKTIPEKVLNSLIDQKVILAKAKIDSTGIDDAALEGIVGERMKVLASRFSSREEMESKFGKSSLVIRRELRQEIKNQQLIESLRRKKLAGVTVTHEEAMAFFEANKSRLPVIPEGVSVSQILKYPDVSAESRSGAKAMIGNVQAELKGGADFGALAKKYSQDPGSAQLGGDLGYVQKGELIQSFENAAYGLKEGQVSDIVETRYGFHLIQLLNKEVNSLHVRHILIAFDRSRSDAAGTIGQLRSIRADVLAGKATFAEMAGKYSDDPVSARLGGAILSASSKNVFQLSTLRPQLREVIGTLKQSGDISEPVKVDPPQGDSFYAIFRLNEKIGAHQLNPRQDYALLEEIVLENKRQRLYEEWLQELRKEVTVRKSDV</sequence>
<gene>
    <name evidence="5" type="ORF">ASB62_07985</name>
</gene>
<feature type="domain" description="PpiC" evidence="4">
    <location>
        <begin position="277"/>
        <end position="375"/>
    </location>
</feature>
<dbReference type="Gene3D" id="1.10.4030.10">
    <property type="entry name" value="Porin chaperone SurA, peptide-binding domain"/>
    <property type="match status" value="1"/>
</dbReference>
<dbReference type="InterPro" id="IPR023058">
    <property type="entry name" value="PPIase_PpiC_CS"/>
</dbReference>
<organism evidence="5 6">
    <name type="scientific">Chlorobium limicola</name>
    <dbReference type="NCBI Taxonomy" id="1092"/>
    <lineage>
        <taxon>Bacteria</taxon>
        <taxon>Pseudomonadati</taxon>
        <taxon>Chlorobiota</taxon>
        <taxon>Chlorobiia</taxon>
        <taxon>Chlorobiales</taxon>
        <taxon>Chlorobiaceae</taxon>
        <taxon>Chlorobium/Pelodictyon group</taxon>
        <taxon>Chlorobium</taxon>
    </lineage>
</organism>
<evidence type="ECO:0000256" key="1">
    <source>
        <dbReference type="ARBA" id="ARBA00022764"/>
    </source>
</evidence>
<evidence type="ECO:0000313" key="5">
    <source>
        <dbReference type="EMBL" id="KUL21604.1"/>
    </source>
</evidence>
<feature type="chain" id="PRO_5007795373" evidence="3">
    <location>
        <begin position="26"/>
        <end position="437"/>
    </location>
</feature>
<dbReference type="Pfam" id="PF00639">
    <property type="entry name" value="Rotamase"/>
    <property type="match status" value="2"/>
</dbReference>
<proteinExistence type="predicted"/>
<dbReference type="Pfam" id="PF09312">
    <property type="entry name" value="SurA_N"/>
    <property type="match status" value="1"/>
</dbReference>
<dbReference type="Proteomes" id="UP000053937">
    <property type="component" value="Unassembled WGS sequence"/>
</dbReference>
<dbReference type="SUPFAM" id="SSF109998">
    <property type="entry name" value="Triger factor/SurA peptide-binding domain-like"/>
    <property type="match status" value="1"/>
</dbReference>
<dbReference type="PANTHER" id="PTHR47245">
    <property type="entry name" value="PEPTIDYLPROLYL ISOMERASE"/>
    <property type="match status" value="1"/>
</dbReference>
<evidence type="ECO:0000256" key="2">
    <source>
        <dbReference type="PROSITE-ProRule" id="PRU00278"/>
    </source>
</evidence>
<dbReference type="SUPFAM" id="SSF54534">
    <property type="entry name" value="FKBP-like"/>
    <property type="match status" value="2"/>
</dbReference>